<evidence type="ECO:0000256" key="1">
    <source>
        <dbReference type="ARBA" id="ARBA00009437"/>
    </source>
</evidence>
<dbReference type="AlphaFoldDB" id="A0A4V2V1B9"/>
<evidence type="ECO:0000256" key="3">
    <source>
        <dbReference type="ARBA" id="ARBA00023125"/>
    </source>
</evidence>
<dbReference type="EMBL" id="SMAP01000011">
    <property type="protein sequence ID" value="TCT20552.1"/>
    <property type="molecule type" value="Genomic_DNA"/>
</dbReference>
<dbReference type="PANTHER" id="PTHR30126:SF94">
    <property type="entry name" value="LYSR FAMILY TRANSCRIPTIONAL REGULATOR"/>
    <property type="match status" value="1"/>
</dbReference>
<dbReference type="SUPFAM" id="SSF46785">
    <property type="entry name" value="Winged helix' DNA-binding domain"/>
    <property type="match status" value="1"/>
</dbReference>
<dbReference type="InterPro" id="IPR000847">
    <property type="entry name" value="LysR_HTH_N"/>
</dbReference>
<evidence type="ECO:0000256" key="2">
    <source>
        <dbReference type="ARBA" id="ARBA00023015"/>
    </source>
</evidence>
<proteinExistence type="inferred from homology"/>
<dbReference type="Proteomes" id="UP000295414">
    <property type="component" value="Unassembled WGS sequence"/>
</dbReference>
<keyword evidence="3 7" id="KW-0238">DNA-binding</keyword>
<gene>
    <name evidence="7" type="ORF">EDC34_11139</name>
</gene>
<organism evidence="7 8">
    <name type="scientific">Thermomonas haemolytica</name>
    <dbReference type="NCBI Taxonomy" id="141949"/>
    <lineage>
        <taxon>Bacteria</taxon>
        <taxon>Pseudomonadati</taxon>
        <taxon>Pseudomonadota</taxon>
        <taxon>Gammaproteobacteria</taxon>
        <taxon>Lysobacterales</taxon>
        <taxon>Lysobacteraceae</taxon>
        <taxon>Thermomonas</taxon>
    </lineage>
</organism>
<evidence type="ECO:0000313" key="7">
    <source>
        <dbReference type="EMBL" id="TCT20552.1"/>
    </source>
</evidence>
<dbReference type="GO" id="GO:0003700">
    <property type="term" value="F:DNA-binding transcription factor activity"/>
    <property type="evidence" value="ECO:0007669"/>
    <property type="project" value="InterPro"/>
</dbReference>
<accession>A0A4V2V1B9</accession>
<evidence type="ECO:0000256" key="5">
    <source>
        <dbReference type="SAM" id="MobiDB-lite"/>
    </source>
</evidence>
<evidence type="ECO:0000259" key="6">
    <source>
        <dbReference type="PROSITE" id="PS50931"/>
    </source>
</evidence>
<keyword evidence="4" id="KW-0804">Transcription</keyword>
<sequence length="337" mass="36422">MHHVPPRQLEVFVRAAAAGSLRQAAAQLHLTQPAASMALAELERLLGAPLFDRVRGRLHLNPRGRALLPLAQDLLERQAAFVRAATASDGVLSGELRIGASNTVGNYRVEELLGDFVRAHPQVTVRLQVGNTTAIARALAEHALDVACVEGPVLHPELEAVPWREDALRLVAPATHPLAARRRLSASDFIDVDWVVREAGSATRALTERLLERLPPPRRQLELAQTEAIKQAVVAGLGIALLPEVAVRAALADGRLRALLVPFLQPLLQRRLALLLARGRYRGGALAAFLRATIGEFPTPSPEPPECSPVPTRLPLSTPSSPRRSPRKTGVRKTTSS</sequence>
<dbReference type="GO" id="GO:0000976">
    <property type="term" value="F:transcription cis-regulatory region binding"/>
    <property type="evidence" value="ECO:0007669"/>
    <property type="project" value="TreeGrafter"/>
</dbReference>
<evidence type="ECO:0000313" key="8">
    <source>
        <dbReference type="Proteomes" id="UP000295414"/>
    </source>
</evidence>
<feature type="compositionally biased region" description="Low complexity" evidence="5">
    <location>
        <begin position="309"/>
        <end position="323"/>
    </location>
</feature>
<dbReference type="InterPro" id="IPR036388">
    <property type="entry name" value="WH-like_DNA-bd_sf"/>
</dbReference>
<name>A0A4V2V1B9_9GAMM</name>
<evidence type="ECO:0000256" key="4">
    <source>
        <dbReference type="ARBA" id="ARBA00023163"/>
    </source>
</evidence>
<feature type="domain" description="HTH lysR-type" evidence="6">
    <location>
        <begin position="4"/>
        <end position="61"/>
    </location>
</feature>
<dbReference type="Pfam" id="PF00126">
    <property type="entry name" value="HTH_1"/>
    <property type="match status" value="1"/>
</dbReference>
<dbReference type="Gene3D" id="1.10.10.10">
    <property type="entry name" value="Winged helix-like DNA-binding domain superfamily/Winged helix DNA-binding domain"/>
    <property type="match status" value="1"/>
</dbReference>
<feature type="region of interest" description="Disordered" evidence="5">
    <location>
        <begin position="298"/>
        <end position="337"/>
    </location>
</feature>
<dbReference type="OrthoDB" id="9808620at2"/>
<reference evidence="7 8" key="1">
    <citation type="submission" date="2019-03" db="EMBL/GenBank/DDBJ databases">
        <title>Genomic Encyclopedia of Type Strains, Phase IV (KMG-IV): sequencing the most valuable type-strain genomes for metagenomic binning, comparative biology and taxonomic classification.</title>
        <authorList>
            <person name="Goeker M."/>
        </authorList>
    </citation>
    <scope>NUCLEOTIDE SEQUENCE [LARGE SCALE GENOMIC DNA]</scope>
    <source>
        <strain evidence="7 8">DSM 13605</strain>
    </source>
</reference>
<keyword evidence="2" id="KW-0805">Transcription regulation</keyword>
<feature type="compositionally biased region" description="Pro residues" evidence="5">
    <location>
        <begin position="299"/>
        <end position="308"/>
    </location>
</feature>
<dbReference type="SUPFAM" id="SSF53850">
    <property type="entry name" value="Periplasmic binding protein-like II"/>
    <property type="match status" value="1"/>
</dbReference>
<comment type="caution">
    <text evidence="7">The sequence shown here is derived from an EMBL/GenBank/DDBJ whole genome shotgun (WGS) entry which is preliminary data.</text>
</comment>
<dbReference type="Gene3D" id="3.40.190.290">
    <property type="match status" value="1"/>
</dbReference>
<dbReference type="Pfam" id="PF03466">
    <property type="entry name" value="LysR_substrate"/>
    <property type="match status" value="1"/>
</dbReference>
<dbReference type="PANTHER" id="PTHR30126">
    <property type="entry name" value="HTH-TYPE TRANSCRIPTIONAL REGULATOR"/>
    <property type="match status" value="1"/>
</dbReference>
<keyword evidence="8" id="KW-1185">Reference proteome</keyword>
<dbReference type="InterPro" id="IPR036390">
    <property type="entry name" value="WH_DNA-bd_sf"/>
</dbReference>
<dbReference type="PRINTS" id="PR00039">
    <property type="entry name" value="HTHLYSR"/>
</dbReference>
<comment type="similarity">
    <text evidence="1">Belongs to the LysR transcriptional regulatory family.</text>
</comment>
<dbReference type="InterPro" id="IPR005119">
    <property type="entry name" value="LysR_subst-bd"/>
</dbReference>
<protein>
    <submittedName>
        <fullName evidence="7">DNA-binding transcriptional LysR family regulator</fullName>
    </submittedName>
</protein>
<dbReference type="RefSeq" id="WP_114960981.1">
    <property type="nucleotide sequence ID" value="NZ_MSZW01000026.1"/>
</dbReference>
<dbReference type="PROSITE" id="PS50931">
    <property type="entry name" value="HTH_LYSR"/>
    <property type="match status" value="1"/>
</dbReference>